<dbReference type="InterPro" id="IPR018422">
    <property type="entry name" value="Cation/H_exchanger_CPA1"/>
</dbReference>
<dbReference type="EMBL" id="RBIL01000002">
    <property type="protein sequence ID" value="RKQ87848.1"/>
    <property type="molecule type" value="Genomic_DNA"/>
</dbReference>
<evidence type="ECO:0000313" key="13">
    <source>
        <dbReference type="EMBL" id="RKQ87848.1"/>
    </source>
</evidence>
<gene>
    <name evidence="13" type="ORF">C8N24_5880</name>
</gene>
<dbReference type="GO" id="GO:0051453">
    <property type="term" value="P:regulation of intracellular pH"/>
    <property type="evidence" value="ECO:0007669"/>
    <property type="project" value="TreeGrafter"/>
</dbReference>
<dbReference type="GO" id="GO:0005886">
    <property type="term" value="C:plasma membrane"/>
    <property type="evidence" value="ECO:0007669"/>
    <property type="project" value="UniProtKB-SubCell"/>
</dbReference>
<feature type="transmembrane region" description="Helical" evidence="11">
    <location>
        <begin position="423"/>
        <end position="443"/>
    </location>
</feature>
<dbReference type="OrthoDB" id="57886at2"/>
<feature type="transmembrane region" description="Helical" evidence="11">
    <location>
        <begin position="270"/>
        <end position="288"/>
    </location>
</feature>
<evidence type="ECO:0000256" key="3">
    <source>
        <dbReference type="ARBA" id="ARBA00022475"/>
    </source>
</evidence>
<comment type="subcellular location">
    <subcellularLocation>
        <location evidence="1">Cell membrane</location>
        <topology evidence="1">Multi-pass membrane protein</topology>
    </subcellularLocation>
</comment>
<protein>
    <submittedName>
        <fullName evidence="13">Sodium/proton antiporter (CPA1 family)</fullName>
    </submittedName>
</protein>
<keyword evidence="5 11" id="KW-1133">Transmembrane helix</keyword>
<evidence type="ECO:0000313" key="14">
    <source>
        <dbReference type="Proteomes" id="UP000278962"/>
    </source>
</evidence>
<evidence type="ECO:0000256" key="8">
    <source>
        <dbReference type="ARBA" id="ARBA00023136"/>
    </source>
</evidence>
<evidence type="ECO:0000256" key="11">
    <source>
        <dbReference type="SAM" id="Phobius"/>
    </source>
</evidence>
<evidence type="ECO:0000256" key="1">
    <source>
        <dbReference type="ARBA" id="ARBA00004651"/>
    </source>
</evidence>
<sequence>MTESLIVVVLGLLAIAGATSVAPRLGVAAPLLLVLVGIGVSFLPFVPDVEIEPHWILTVVLPPLLYSAAVSMPAMDFRREFTAIRGLSVVLVVLSALLLGLFFSAVIPGLSLAWGIALGAIVSPTDAVATSIVKRVGVSGRITAVLEGESLLNDATALVILRSAVAGAAASVSFGGVVGDFAFAVAAAVVIGFVVGHANLWFRARVADPAVNTVLGFTVPFLAAVPAEEIGASGLVAAVCAGLATGRHGPERLSPRHRLSDTENWRTVELVLEGGVFLVMGLELSAILEDAEGDLGTAVAVAAGALTLTLLIRAAYVAPLLAGLARRVDRGERRIRRAEEMQARLDEGDPEVVKRLTRRASDAETAVERFRARVRRVLADLDYFRAEPLGWREGTVVVWAGMRGAVTLAAAQTLPEDTPQRSLLILIAFLVAAGSLIIQGGTLPRMVRWVKPAPERFDPDERARLDERLALASAGMDGDRVAVLDAQRAALLDARDEGVFSAGALNAALARLDAEQIGIELRA</sequence>
<evidence type="ECO:0000256" key="9">
    <source>
        <dbReference type="ARBA" id="ARBA00023201"/>
    </source>
</evidence>
<dbReference type="RefSeq" id="WP_121256804.1">
    <property type="nucleotide sequence ID" value="NZ_RBIL01000002.1"/>
</dbReference>
<organism evidence="13 14">
    <name type="scientific">Solirubrobacter pauli</name>
    <dbReference type="NCBI Taxonomy" id="166793"/>
    <lineage>
        <taxon>Bacteria</taxon>
        <taxon>Bacillati</taxon>
        <taxon>Actinomycetota</taxon>
        <taxon>Thermoleophilia</taxon>
        <taxon>Solirubrobacterales</taxon>
        <taxon>Solirubrobacteraceae</taxon>
        <taxon>Solirubrobacter</taxon>
    </lineage>
</organism>
<feature type="transmembrane region" description="Helical" evidence="11">
    <location>
        <begin position="181"/>
        <end position="202"/>
    </location>
</feature>
<evidence type="ECO:0000256" key="5">
    <source>
        <dbReference type="ARBA" id="ARBA00022989"/>
    </source>
</evidence>
<dbReference type="GO" id="GO:0015385">
    <property type="term" value="F:sodium:proton antiporter activity"/>
    <property type="evidence" value="ECO:0007669"/>
    <property type="project" value="InterPro"/>
</dbReference>
<keyword evidence="8 11" id="KW-0472">Membrane</keyword>
<feature type="transmembrane region" description="Helical" evidence="11">
    <location>
        <begin position="300"/>
        <end position="325"/>
    </location>
</feature>
<dbReference type="PANTHER" id="PTHR10110:SF86">
    <property type="entry name" value="SODIUM_HYDROGEN EXCHANGER 7"/>
    <property type="match status" value="1"/>
</dbReference>
<evidence type="ECO:0000256" key="7">
    <source>
        <dbReference type="ARBA" id="ARBA00023065"/>
    </source>
</evidence>
<keyword evidence="10" id="KW-0175">Coiled coil</keyword>
<keyword evidence="3" id="KW-1003">Cell membrane</keyword>
<evidence type="ECO:0000256" key="2">
    <source>
        <dbReference type="ARBA" id="ARBA00022448"/>
    </source>
</evidence>
<dbReference type="AlphaFoldDB" id="A0A660L336"/>
<feature type="transmembrane region" description="Helical" evidence="11">
    <location>
        <begin position="87"/>
        <end position="107"/>
    </location>
</feature>
<keyword evidence="2" id="KW-0813">Transport</keyword>
<evidence type="ECO:0000259" key="12">
    <source>
        <dbReference type="Pfam" id="PF00999"/>
    </source>
</evidence>
<keyword evidence="9" id="KW-0739">Sodium transport</keyword>
<keyword evidence="6" id="KW-0915">Sodium</keyword>
<keyword evidence="7" id="KW-0406">Ion transport</keyword>
<accession>A0A660L336</accession>
<dbReference type="Proteomes" id="UP000278962">
    <property type="component" value="Unassembled WGS sequence"/>
</dbReference>
<feature type="domain" description="Cation/H+ exchanger transmembrane" evidence="12">
    <location>
        <begin position="13"/>
        <end position="449"/>
    </location>
</feature>
<dbReference type="GO" id="GO:0015386">
    <property type="term" value="F:potassium:proton antiporter activity"/>
    <property type="evidence" value="ECO:0007669"/>
    <property type="project" value="TreeGrafter"/>
</dbReference>
<dbReference type="Gene3D" id="6.10.140.1330">
    <property type="match status" value="1"/>
</dbReference>
<comment type="caution">
    <text evidence="13">The sequence shown here is derived from an EMBL/GenBank/DDBJ whole genome shotgun (WGS) entry which is preliminary data.</text>
</comment>
<name>A0A660L336_9ACTN</name>
<dbReference type="Pfam" id="PF00999">
    <property type="entry name" value="Na_H_Exchanger"/>
    <property type="match status" value="1"/>
</dbReference>
<dbReference type="GO" id="GO:0098719">
    <property type="term" value="P:sodium ion import across plasma membrane"/>
    <property type="evidence" value="ECO:0007669"/>
    <property type="project" value="TreeGrafter"/>
</dbReference>
<evidence type="ECO:0000256" key="6">
    <source>
        <dbReference type="ARBA" id="ARBA00023053"/>
    </source>
</evidence>
<dbReference type="InterPro" id="IPR006153">
    <property type="entry name" value="Cation/H_exchanger_TM"/>
</dbReference>
<feature type="coiled-coil region" evidence="10">
    <location>
        <begin position="321"/>
        <end position="373"/>
    </location>
</feature>
<proteinExistence type="predicted"/>
<feature type="transmembrane region" description="Helical" evidence="11">
    <location>
        <begin position="55"/>
        <end position="75"/>
    </location>
</feature>
<evidence type="ECO:0000256" key="4">
    <source>
        <dbReference type="ARBA" id="ARBA00022692"/>
    </source>
</evidence>
<evidence type="ECO:0000256" key="10">
    <source>
        <dbReference type="SAM" id="Coils"/>
    </source>
</evidence>
<keyword evidence="14" id="KW-1185">Reference proteome</keyword>
<dbReference type="PANTHER" id="PTHR10110">
    <property type="entry name" value="SODIUM/HYDROGEN EXCHANGER"/>
    <property type="match status" value="1"/>
</dbReference>
<reference evidence="13 14" key="1">
    <citation type="submission" date="2018-10" db="EMBL/GenBank/DDBJ databases">
        <title>Genomic Encyclopedia of Archaeal and Bacterial Type Strains, Phase II (KMG-II): from individual species to whole genera.</title>
        <authorList>
            <person name="Goeker M."/>
        </authorList>
    </citation>
    <scope>NUCLEOTIDE SEQUENCE [LARGE SCALE GENOMIC DNA]</scope>
    <source>
        <strain evidence="13 14">DSM 14954</strain>
    </source>
</reference>
<keyword evidence="4 11" id="KW-0812">Transmembrane</keyword>